<dbReference type="NCBIfam" id="TIGR00810">
    <property type="entry name" value="secG"/>
    <property type="match status" value="1"/>
</dbReference>
<evidence type="ECO:0000256" key="4">
    <source>
        <dbReference type="ARBA" id="ARBA00022475"/>
    </source>
</evidence>
<proteinExistence type="inferred from homology"/>
<organism evidence="12">
    <name type="scientific">marine metagenome</name>
    <dbReference type="NCBI Taxonomy" id="408172"/>
    <lineage>
        <taxon>unclassified sequences</taxon>
        <taxon>metagenomes</taxon>
        <taxon>ecological metagenomes</taxon>
    </lineage>
</organism>
<protein>
    <recommendedName>
        <fullName evidence="13">Protein-export membrane protein SecG</fullName>
    </recommendedName>
</protein>
<gene>
    <name evidence="12" type="ORF">METZ01_LOCUS82956</name>
</gene>
<accession>A0A381UPL5</accession>
<evidence type="ECO:0000313" key="12">
    <source>
        <dbReference type="EMBL" id="SVA30102.1"/>
    </source>
</evidence>
<evidence type="ECO:0008006" key="13">
    <source>
        <dbReference type="Google" id="ProtNLM"/>
    </source>
</evidence>
<name>A0A381UPL5_9ZZZZ</name>
<dbReference type="GO" id="GO:0015450">
    <property type="term" value="F:protein-transporting ATPase activity"/>
    <property type="evidence" value="ECO:0007669"/>
    <property type="project" value="InterPro"/>
</dbReference>
<evidence type="ECO:0000256" key="1">
    <source>
        <dbReference type="ARBA" id="ARBA00004651"/>
    </source>
</evidence>
<dbReference type="PANTHER" id="PTHR34182:SF1">
    <property type="entry name" value="PROTEIN-EXPORT MEMBRANE PROTEIN SECG"/>
    <property type="match status" value="1"/>
</dbReference>
<evidence type="ECO:0000256" key="11">
    <source>
        <dbReference type="SAM" id="Phobius"/>
    </source>
</evidence>
<dbReference type="PRINTS" id="PR01651">
    <property type="entry name" value="SECGEXPORT"/>
</dbReference>
<sequence length="142" mass="14845">MGGIVLGFIIAVFVVVCFLLVIIILLQDSKDGGLASSAFGGEGLQSVLGGHGAATFLSRATTWLAVAFLCISFVLMRFYGDSTSGQLSPIEDKTVEATSQSGQSSDQKAPAFETNQTEATEDTKVNATEDTKVNATEDSKAN</sequence>
<dbReference type="EMBL" id="UINC01006867">
    <property type="protein sequence ID" value="SVA30102.1"/>
    <property type="molecule type" value="Genomic_DNA"/>
</dbReference>
<keyword evidence="6" id="KW-0653">Protein transport</keyword>
<feature type="transmembrane region" description="Helical" evidence="11">
    <location>
        <begin position="60"/>
        <end position="80"/>
    </location>
</feature>
<dbReference type="PANTHER" id="PTHR34182">
    <property type="entry name" value="PROTEIN-EXPORT MEMBRANE PROTEIN SECG"/>
    <property type="match status" value="1"/>
</dbReference>
<keyword evidence="8" id="KW-0811">Translocation</keyword>
<dbReference type="GO" id="GO:0065002">
    <property type="term" value="P:intracellular protein transmembrane transport"/>
    <property type="evidence" value="ECO:0007669"/>
    <property type="project" value="TreeGrafter"/>
</dbReference>
<evidence type="ECO:0000256" key="7">
    <source>
        <dbReference type="ARBA" id="ARBA00022989"/>
    </source>
</evidence>
<evidence type="ECO:0000256" key="8">
    <source>
        <dbReference type="ARBA" id="ARBA00023010"/>
    </source>
</evidence>
<keyword evidence="4" id="KW-1003">Cell membrane</keyword>
<evidence type="ECO:0000256" key="2">
    <source>
        <dbReference type="ARBA" id="ARBA00008445"/>
    </source>
</evidence>
<evidence type="ECO:0000256" key="6">
    <source>
        <dbReference type="ARBA" id="ARBA00022927"/>
    </source>
</evidence>
<dbReference type="Pfam" id="PF03840">
    <property type="entry name" value="SecG"/>
    <property type="match status" value="1"/>
</dbReference>
<feature type="region of interest" description="Disordered" evidence="10">
    <location>
        <begin position="84"/>
        <end position="142"/>
    </location>
</feature>
<evidence type="ECO:0000256" key="9">
    <source>
        <dbReference type="ARBA" id="ARBA00023136"/>
    </source>
</evidence>
<reference evidence="12" key="1">
    <citation type="submission" date="2018-05" db="EMBL/GenBank/DDBJ databases">
        <authorList>
            <person name="Lanie J.A."/>
            <person name="Ng W.-L."/>
            <person name="Kazmierczak K.M."/>
            <person name="Andrzejewski T.M."/>
            <person name="Davidsen T.M."/>
            <person name="Wayne K.J."/>
            <person name="Tettelin H."/>
            <person name="Glass J.I."/>
            <person name="Rusch D."/>
            <person name="Podicherti R."/>
            <person name="Tsui H.-C.T."/>
            <person name="Winkler M.E."/>
        </authorList>
    </citation>
    <scope>NUCLEOTIDE SEQUENCE</scope>
</reference>
<feature type="compositionally biased region" description="Polar residues" evidence="10">
    <location>
        <begin position="96"/>
        <end position="118"/>
    </location>
</feature>
<dbReference type="GO" id="GO:0005886">
    <property type="term" value="C:plasma membrane"/>
    <property type="evidence" value="ECO:0007669"/>
    <property type="project" value="UniProtKB-SubCell"/>
</dbReference>
<keyword evidence="3" id="KW-0813">Transport</keyword>
<keyword evidence="7 11" id="KW-1133">Transmembrane helix</keyword>
<comment type="similarity">
    <text evidence="2">Belongs to the SecG family.</text>
</comment>
<comment type="subcellular location">
    <subcellularLocation>
        <location evidence="1">Cell membrane</location>
        <topology evidence="1">Multi-pass membrane protein</topology>
    </subcellularLocation>
</comment>
<dbReference type="AlphaFoldDB" id="A0A381UPL5"/>
<evidence type="ECO:0000256" key="5">
    <source>
        <dbReference type="ARBA" id="ARBA00022692"/>
    </source>
</evidence>
<keyword evidence="9 11" id="KW-0472">Membrane</keyword>
<feature type="transmembrane region" description="Helical" evidence="11">
    <location>
        <begin position="6"/>
        <end position="26"/>
    </location>
</feature>
<evidence type="ECO:0000256" key="10">
    <source>
        <dbReference type="SAM" id="MobiDB-lite"/>
    </source>
</evidence>
<dbReference type="InterPro" id="IPR004692">
    <property type="entry name" value="SecG"/>
</dbReference>
<evidence type="ECO:0000256" key="3">
    <source>
        <dbReference type="ARBA" id="ARBA00022448"/>
    </source>
</evidence>
<keyword evidence="5 11" id="KW-0812">Transmembrane</keyword>
<dbReference type="GO" id="GO:0043952">
    <property type="term" value="P:protein transport by the Sec complex"/>
    <property type="evidence" value="ECO:0007669"/>
    <property type="project" value="TreeGrafter"/>
</dbReference>
<dbReference type="GO" id="GO:0009306">
    <property type="term" value="P:protein secretion"/>
    <property type="evidence" value="ECO:0007669"/>
    <property type="project" value="InterPro"/>
</dbReference>
<feature type="compositionally biased region" description="Basic and acidic residues" evidence="10">
    <location>
        <begin position="121"/>
        <end position="142"/>
    </location>
</feature>